<sequence length="108" mass="11509">MADRLSTAEQVFAAGTGGPAGAVIVRTPGCTRPCSAEFDRYAPPTSIHRAVECVADTVTSWDPRADDPGKACVHPLRRRGTVVLSVPGGAQRARTCRRSVGHREVARR</sequence>
<evidence type="ECO:0000313" key="1">
    <source>
        <dbReference type="EMBL" id="MBB4963373.1"/>
    </source>
</evidence>
<dbReference type="AlphaFoldDB" id="A0A7W7SYM9"/>
<dbReference type="RefSeq" id="WP_184666155.1">
    <property type="nucleotide sequence ID" value="NZ_BAABAI010000036.1"/>
</dbReference>
<protein>
    <submittedName>
        <fullName evidence="1">Uncharacterized protein</fullName>
    </submittedName>
</protein>
<evidence type="ECO:0000313" key="2">
    <source>
        <dbReference type="Proteomes" id="UP000542674"/>
    </source>
</evidence>
<organism evidence="1 2">
    <name type="scientific">Saccharothrix violaceirubra</name>
    <dbReference type="NCBI Taxonomy" id="413306"/>
    <lineage>
        <taxon>Bacteria</taxon>
        <taxon>Bacillati</taxon>
        <taxon>Actinomycetota</taxon>
        <taxon>Actinomycetes</taxon>
        <taxon>Pseudonocardiales</taxon>
        <taxon>Pseudonocardiaceae</taxon>
        <taxon>Saccharothrix</taxon>
    </lineage>
</organism>
<dbReference type="Proteomes" id="UP000542674">
    <property type="component" value="Unassembled WGS sequence"/>
</dbReference>
<keyword evidence="2" id="KW-1185">Reference proteome</keyword>
<accession>A0A7W7SYM9</accession>
<comment type="caution">
    <text evidence="1">The sequence shown here is derived from an EMBL/GenBank/DDBJ whole genome shotgun (WGS) entry which is preliminary data.</text>
</comment>
<reference evidence="1 2" key="1">
    <citation type="submission" date="2020-08" db="EMBL/GenBank/DDBJ databases">
        <title>Sequencing the genomes of 1000 actinobacteria strains.</title>
        <authorList>
            <person name="Klenk H.-P."/>
        </authorList>
    </citation>
    <scope>NUCLEOTIDE SEQUENCE [LARGE SCALE GENOMIC DNA]</scope>
    <source>
        <strain evidence="1 2">DSM 45084</strain>
    </source>
</reference>
<gene>
    <name evidence="1" type="ORF">F4559_000732</name>
</gene>
<proteinExistence type="predicted"/>
<name>A0A7W7SYM9_9PSEU</name>
<dbReference type="EMBL" id="JACHJS010000001">
    <property type="protein sequence ID" value="MBB4963373.1"/>
    <property type="molecule type" value="Genomic_DNA"/>
</dbReference>